<gene>
    <name evidence="1" type="ORF">METZ01_LOCUS288457</name>
</gene>
<reference evidence="1" key="1">
    <citation type="submission" date="2018-05" db="EMBL/GenBank/DDBJ databases">
        <authorList>
            <person name="Lanie J.A."/>
            <person name="Ng W.-L."/>
            <person name="Kazmierczak K.M."/>
            <person name="Andrzejewski T.M."/>
            <person name="Davidsen T.M."/>
            <person name="Wayne K.J."/>
            <person name="Tettelin H."/>
            <person name="Glass J.I."/>
            <person name="Rusch D."/>
            <person name="Podicherti R."/>
            <person name="Tsui H.-C.T."/>
            <person name="Winkler M.E."/>
        </authorList>
    </citation>
    <scope>NUCLEOTIDE SEQUENCE</scope>
</reference>
<proteinExistence type="predicted"/>
<name>A0A382LHB8_9ZZZZ</name>
<evidence type="ECO:0000313" key="1">
    <source>
        <dbReference type="EMBL" id="SVC35603.1"/>
    </source>
</evidence>
<accession>A0A382LHB8</accession>
<protein>
    <submittedName>
        <fullName evidence="1">Uncharacterized protein</fullName>
    </submittedName>
</protein>
<organism evidence="1">
    <name type="scientific">marine metagenome</name>
    <dbReference type="NCBI Taxonomy" id="408172"/>
    <lineage>
        <taxon>unclassified sequences</taxon>
        <taxon>metagenomes</taxon>
        <taxon>ecological metagenomes</taxon>
    </lineage>
</organism>
<dbReference type="AlphaFoldDB" id="A0A382LHB8"/>
<sequence length="42" mass="5020">MDSSSIRGNRLVLLDELYLLRQLRTMARLLKQNQNVDWESRS</sequence>
<dbReference type="EMBL" id="UINC01086805">
    <property type="protein sequence ID" value="SVC35603.1"/>
    <property type="molecule type" value="Genomic_DNA"/>
</dbReference>